<reference evidence="5 6" key="1">
    <citation type="journal article" date="2018" name="Mar. Genomics">
        <title>Complete genome sequence of Marinifilaceae bacterium strain SPP2, isolated from the Antarctic marine sediment.</title>
        <authorList>
            <person name="Watanabe M."/>
            <person name="Kojima H."/>
            <person name="Fukui M."/>
        </authorList>
    </citation>
    <scope>NUCLEOTIDE SEQUENCE [LARGE SCALE GENOMIC DNA]</scope>
    <source>
        <strain evidence="5 6">SPP2</strain>
    </source>
</reference>
<evidence type="ECO:0000313" key="6">
    <source>
        <dbReference type="Proteomes" id="UP000218267"/>
    </source>
</evidence>
<sequence>MKRLIILLLLGLVFSNISAQKIKVLAQKKALSEVLIDLRDKYDFQLSFNNDLLANYTVSIDKSFSSKDKTIDFLLRKLPLNYQKSNEVFLIYPEEKITQYRIFGQILDIESLEPLPFSHLTINDSPMATDERGNFSFTSETDSTFRILASYLGYFIHDTLVNQGPNQNILLTAASTDLPEITVTDKIVQTFIKMGNQAGNLKLNHKIAGFLPTNNDNSVFELLRLQPGILAAGEQKNDLIIWGSYEGESQVLFDNITLWGLKNVYEDIGAVNPLVVKNIEVLKGGFDARYGDRVGGIVHITGKNGSRLKPTLNLTLNNITASGSYEQPIGKRSSVLLAFRQTYYNLFKDERIKYAASNANLQGQGLGQALLSGNNASSFGDLDVAPDYKFHDINFKFTSNWENGDNLSLSLMTGEDRYSYDITTESYTNAKKHKFEGNNQFGGSINYGKVWRNGNTSSLSVSRSELDTKTSDVVSITRINTNEEFFRRDDKSKNSILEYRATLKNSFVFAEDQNFETGINYINNEVNLMEDSLDINILHIKSRADRIGGYFQNNLNISNGISIKAGFLANYPININKVYWEPRISLSLKLSENININGAWGLYKQFITKSSVISENGDFRYIWVGADEKDIPVLESVHHVAGGSYNNNGFTFSVEGYYKKTDGHTRYYKYRNEGNISLGKSKSYGLDIFAKKDIGDHTLWVSYTLSKTLENFDYFNTNEYRRALHDQRHEIKTAGLLSLTPFYISASYIYGSGFPIYSSQNKIVAEPDYTRLDAALIYKFNPKKTKCEVGVLFHNILDRNNITYESYEKIPLDQINSISIYTETVPTSIRLYFKITI</sequence>
<keyword evidence="6" id="KW-1185">Reference proteome</keyword>
<evidence type="ECO:0000256" key="3">
    <source>
        <dbReference type="ARBA" id="ARBA00023237"/>
    </source>
</evidence>
<protein>
    <recommendedName>
        <fullName evidence="4">TonB-dependent receptor plug domain-containing protein</fullName>
    </recommendedName>
</protein>
<dbReference type="RefSeq" id="WP_096429382.1">
    <property type="nucleotide sequence ID" value="NZ_AP018042.1"/>
</dbReference>
<dbReference type="EMBL" id="AP018042">
    <property type="protein sequence ID" value="BAX80533.1"/>
    <property type="molecule type" value="Genomic_DNA"/>
</dbReference>
<dbReference type="SUPFAM" id="SSF49464">
    <property type="entry name" value="Carboxypeptidase regulatory domain-like"/>
    <property type="match status" value="1"/>
</dbReference>
<proteinExistence type="predicted"/>
<comment type="subcellular location">
    <subcellularLocation>
        <location evidence="1">Cell outer membrane</location>
    </subcellularLocation>
</comment>
<evidence type="ECO:0000256" key="1">
    <source>
        <dbReference type="ARBA" id="ARBA00004442"/>
    </source>
</evidence>
<dbReference type="Pfam" id="PF07715">
    <property type="entry name" value="Plug"/>
    <property type="match status" value="1"/>
</dbReference>
<organism evidence="5 6">
    <name type="scientific">Labilibaculum antarcticum</name>
    <dbReference type="NCBI Taxonomy" id="1717717"/>
    <lineage>
        <taxon>Bacteria</taxon>
        <taxon>Pseudomonadati</taxon>
        <taxon>Bacteroidota</taxon>
        <taxon>Bacteroidia</taxon>
        <taxon>Marinilabiliales</taxon>
        <taxon>Marinifilaceae</taxon>
        <taxon>Labilibaculum</taxon>
    </lineage>
</organism>
<dbReference type="InterPro" id="IPR008969">
    <property type="entry name" value="CarboxyPept-like_regulatory"/>
</dbReference>
<name>A0A1Y1CKF0_9BACT</name>
<dbReference type="Proteomes" id="UP000218267">
    <property type="component" value="Chromosome"/>
</dbReference>
<keyword evidence="3" id="KW-0998">Cell outer membrane</keyword>
<dbReference type="GO" id="GO:0009279">
    <property type="term" value="C:cell outer membrane"/>
    <property type="evidence" value="ECO:0007669"/>
    <property type="project" value="UniProtKB-SubCell"/>
</dbReference>
<feature type="domain" description="TonB-dependent receptor plug" evidence="4">
    <location>
        <begin position="214"/>
        <end position="296"/>
    </location>
</feature>
<evidence type="ECO:0000313" key="5">
    <source>
        <dbReference type="EMBL" id="BAX80533.1"/>
    </source>
</evidence>
<dbReference type="SUPFAM" id="SSF56935">
    <property type="entry name" value="Porins"/>
    <property type="match status" value="1"/>
</dbReference>
<dbReference type="Gene3D" id="2.40.170.20">
    <property type="entry name" value="TonB-dependent receptor, beta-barrel domain"/>
    <property type="match status" value="1"/>
</dbReference>
<keyword evidence="2" id="KW-0472">Membrane</keyword>
<accession>A0A1Y1CKF0</accession>
<dbReference type="Gene3D" id="2.170.130.10">
    <property type="entry name" value="TonB-dependent receptor, plug domain"/>
    <property type="match status" value="1"/>
</dbReference>
<dbReference type="InterPro" id="IPR036942">
    <property type="entry name" value="Beta-barrel_TonB_sf"/>
</dbReference>
<dbReference type="InterPro" id="IPR012910">
    <property type="entry name" value="Plug_dom"/>
</dbReference>
<dbReference type="OrthoDB" id="1111684at2"/>
<dbReference type="KEGG" id="mbas:ALGA_2200"/>
<dbReference type="AlphaFoldDB" id="A0A1Y1CKF0"/>
<reference evidence="6" key="2">
    <citation type="journal article" date="2020" name="Antonie Van Leeuwenhoek">
        <title>Labilibaculum antarcticum sp. nov., a novel facultative anaerobic, psychrotorelant bacterium isolated from marine sediment of Antarctica.</title>
        <authorList>
            <person name="Watanabe M."/>
            <person name="Kojima H."/>
            <person name="Fukui M."/>
        </authorList>
    </citation>
    <scope>NUCLEOTIDE SEQUENCE [LARGE SCALE GENOMIC DNA]</scope>
    <source>
        <strain evidence="6">SPP2</strain>
    </source>
</reference>
<evidence type="ECO:0000256" key="2">
    <source>
        <dbReference type="ARBA" id="ARBA00023136"/>
    </source>
</evidence>
<gene>
    <name evidence="5" type="ORF">ALGA_2200</name>
</gene>
<evidence type="ECO:0000259" key="4">
    <source>
        <dbReference type="Pfam" id="PF07715"/>
    </source>
</evidence>
<dbReference type="InterPro" id="IPR037066">
    <property type="entry name" value="Plug_dom_sf"/>
</dbReference>